<sequence>MVQYDGMKIQLPCETGISKLHLNRPAGPQHY</sequence>
<reference evidence="1" key="1">
    <citation type="submission" date="2011-11" db="EMBL/GenBank/DDBJ databases">
        <title>The Genome Sequence of Fusarium oxysporum Cotton.</title>
        <authorList>
            <consortium name="The Broad Institute Genome Sequencing Platform"/>
            <person name="Ma L.-J."/>
            <person name="Gale L.R."/>
            <person name="Schwartz D.C."/>
            <person name="Zhou S."/>
            <person name="Corby-Kistler H."/>
            <person name="Young S.K."/>
            <person name="Zeng Q."/>
            <person name="Gargeya S."/>
            <person name="Fitzgerald M."/>
            <person name="Haas B."/>
            <person name="Abouelleil A."/>
            <person name="Alvarado L."/>
            <person name="Arachchi H.M."/>
            <person name="Berlin A."/>
            <person name="Brown A."/>
            <person name="Chapman S.B."/>
            <person name="Chen Z."/>
            <person name="Dunbar C."/>
            <person name="Freedman E."/>
            <person name="Gearin G."/>
            <person name="Goldberg J."/>
            <person name="Griggs A."/>
            <person name="Gujja S."/>
            <person name="Heiman D."/>
            <person name="Howarth C."/>
            <person name="Larson L."/>
            <person name="Lui A."/>
            <person name="MacDonald P.J.P."/>
            <person name="Montmayeur A."/>
            <person name="Murphy C."/>
            <person name="Neiman D."/>
            <person name="Pearson M."/>
            <person name="Priest M."/>
            <person name="Roberts A."/>
            <person name="Saif S."/>
            <person name="Shea T."/>
            <person name="Shenoy N."/>
            <person name="Sisk P."/>
            <person name="Stolte C."/>
            <person name="Sykes S."/>
            <person name="Wortman J."/>
            <person name="Nusbaum C."/>
            <person name="Birren B."/>
        </authorList>
    </citation>
    <scope>NUCLEOTIDE SEQUENCE [LARGE SCALE GENOMIC DNA]</scope>
    <source>
        <strain evidence="1">25433</strain>
    </source>
</reference>
<reference evidence="1" key="2">
    <citation type="submission" date="2014-03" db="EMBL/GenBank/DDBJ databases">
        <title>The Genome Annotation of Fusarium oxysporum Cotton.</title>
        <authorList>
            <consortium name="The Broad Institute Genomics Platform"/>
            <person name="Ma L.-J."/>
            <person name="Corby-Kistler H."/>
            <person name="Broz K."/>
            <person name="Gale L.R."/>
            <person name="Jonkers W."/>
            <person name="O'Donnell K."/>
            <person name="Ploetz R."/>
            <person name="Steinberg C."/>
            <person name="Schwartz D.C."/>
            <person name="VanEtten H."/>
            <person name="Zhou S."/>
            <person name="Young S.K."/>
            <person name="Zeng Q."/>
            <person name="Gargeya S."/>
            <person name="Fitzgerald M."/>
            <person name="Abouelleil A."/>
            <person name="Alvarado L."/>
            <person name="Chapman S.B."/>
            <person name="Gainer-Dewar J."/>
            <person name="Goldberg J."/>
            <person name="Griggs A."/>
            <person name="Gujja S."/>
            <person name="Hansen M."/>
            <person name="Howarth C."/>
            <person name="Imamovic A."/>
            <person name="Ireland A."/>
            <person name="Larimer J."/>
            <person name="McCowan C."/>
            <person name="Murphy C."/>
            <person name="Pearson M."/>
            <person name="Poon T.W."/>
            <person name="Priest M."/>
            <person name="Roberts A."/>
            <person name="Saif S."/>
            <person name="Shea T."/>
            <person name="Sykes S."/>
            <person name="Wortman J."/>
            <person name="Nusbaum C."/>
            <person name="Birren B."/>
        </authorList>
    </citation>
    <scope>NUCLEOTIDE SEQUENCE</scope>
    <source>
        <strain evidence="1">25433</strain>
    </source>
</reference>
<protein>
    <submittedName>
        <fullName evidence="1">Uncharacterized protein</fullName>
    </submittedName>
</protein>
<gene>
    <name evidence="1" type="ORF">FOTG_17641</name>
</gene>
<accession>X0KJX0</accession>
<evidence type="ECO:0000313" key="1">
    <source>
        <dbReference type="EMBL" id="EXM13924.1"/>
    </source>
</evidence>
<dbReference type="EMBL" id="KK035257">
    <property type="protein sequence ID" value="EXM13924.1"/>
    <property type="molecule type" value="Genomic_DNA"/>
</dbReference>
<dbReference type="Proteomes" id="UP000030701">
    <property type="component" value="Unassembled WGS sequence"/>
</dbReference>
<name>X0KJX0_FUSOX</name>
<dbReference type="HOGENOM" id="CLU_3399451_0_0_1"/>
<dbReference type="AlphaFoldDB" id="X0KJX0"/>
<proteinExistence type="predicted"/>
<organism evidence="1">
    <name type="scientific">Fusarium oxysporum f. sp. vasinfectum 25433</name>
    <dbReference type="NCBI Taxonomy" id="1089449"/>
    <lineage>
        <taxon>Eukaryota</taxon>
        <taxon>Fungi</taxon>
        <taxon>Dikarya</taxon>
        <taxon>Ascomycota</taxon>
        <taxon>Pezizomycotina</taxon>
        <taxon>Sordariomycetes</taxon>
        <taxon>Hypocreomycetidae</taxon>
        <taxon>Hypocreales</taxon>
        <taxon>Nectriaceae</taxon>
        <taxon>Fusarium</taxon>
        <taxon>Fusarium oxysporum species complex</taxon>
    </lineage>
</organism>